<dbReference type="InterPro" id="IPR001466">
    <property type="entry name" value="Beta-lactam-related"/>
</dbReference>
<dbReference type="Pfam" id="PF00144">
    <property type="entry name" value="Beta-lactamase"/>
    <property type="match status" value="1"/>
</dbReference>
<dbReference type="EMBL" id="FOGI01000007">
    <property type="protein sequence ID" value="SES08844.1"/>
    <property type="molecule type" value="Genomic_DNA"/>
</dbReference>
<evidence type="ECO:0000313" key="3">
    <source>
        <dbReference type="EMBL" id="SES08844.1"/>
    </source>
</evidence>
<accession>A0A1H9UI28</accession>
<dbReference type="InterPro" id="IPR012338">
    <property type="entry name" value="Beta-lactam/transpept-like"/>
</dbReference>
<feature type="domain" description="DUF7586" evidence="2">
    <location>
        <begin position="347"/>
        <end position="430"/>
    </location>
</feature>
<dbReference type="RefSeq" id="WP_092779564.1">
    <property type="nucleotide sequence ID" value="NZ_FOGI01000007.1"/>
</dbReference>
<evidence type="ECO:0000259" key="2">
    <source>
        <dbReference type="Pfam" id="PF24491"/>
    </source>
</evidence>
<name>A0A1H9UI28_9PSEU</name>
<sequence>MLHTTENALLRRIAVEQAESRAPSLVAAVVRGHELVWTGARGKVDGATPTTETQYRIGSITKSFVAALVMRLRDEGRLDLNDPLDKHVPGTAIGAVTIAQLLAHTSGLTSESPGVWWERAEGADFAALDKSLATDALRHRSGARFHYSNVGYGVLGELVARLRGASWLEVLEAEILKPLELNRTTPHPIAPAATGWAVHPYADVLLHEPTPDAVAMAPAGQLWCSVLDLARWNRFVGGDTGDVLNPDTVAEMREPAHIDDDAHWTSAYGLGLQVIKLNGRRLAGHGGSMPGFLAMNLVDPKTGTGAVIMANSTAGVGIATTAADLIELTEQHEPALPTEWEPLVDADPALLALTGQWHWGPTPYVLKLLPDGWVSLVPVNGRGRQSRFRPDGADTFTGLDGYYAGETLRVQRDTTGAVTHLDLATFVFTREPYGAPESIPGGVDEQGWRTREG</sequence>
<dbReference type="SUPFAM" id="SSF56601">
    <property type="entry name" value="beta-lactamase/transpeptidase-like"/>
    <property type="match status" value="1"/>
</dbReference>
<dbReference type="AlphaFoldDB" id="A0A1H9UI28"/>
<dbReference type="PANTHER" id="PTHR46825:SF7">
    <property type="entry name" value="D-ALANYL-D-ALANINE CARBOXYPEPTIDASE"/>
    <property type="match status" value="1"/>
</dbReference>
<gene>
    <name evidence="3" type="ORF">SAMN04487818_107241</name>
</gene>
<dbReference type="Pfam" id="PF24491">
    <property type="entry name" value="DUF7586"/>
    <property type="match status" value="1"/>
</dbReference>
<dbReference type="InterPro" id="IPR050491">
    <property type="entry name" value="AmpC-like"/>
</dbReference>
<reference evidence="4" key="1">
    <citation type="submission" date="2016-10" db="EMBL/GenBank/DDBJ databases">
        <authorList>
            <person name="Varghese N."/>
            <person name="Submissions S."/>
        </authorList>
    </citation>
    <scope>NUCLEOTIDE SEQUENCE [LARGE SCALE GENOMIC DNA]</scope>
    <source>
        <strain evidence="4">DSM 44260</strain>
    </source>
</reference>
<dbReference type="STRING" id="155974.SAMN04487818_107241"/>
<keyword evidence="4" id="KW-1185">Reference proteome</keyword>
<dbReference type="InterPro" id="IPR056008">
    <property type="entry name" value="DUF7586"/>
</dbReference>
<evidence type="ECO:0000313" key="4">
    <source>
        <dbReference type="Proteomes" id="UP000199051"/>
    </source>
</evidence>
<dbReference type="PANTHER" id="PTHR46825">
    <property type="entry name" value="D-ALANYL-D-ALANINE-CARBOXYPEPTIDASE/ENDOPEPTIDASE AMPH"/>
    <property type="match status" value="1"/>
</dbReference>
<dbReference type="Gene3D" id="3.40.710.10">
    <property type="entry name" value="DD-peptidase/beta-lactamase superfamily"/>
    <property type="match status" value="1"/>
</dbReference>
<protein>
    <submittedName>
        <fullName evidence="3">CubicO group peptidase, beta-lactamase class C family</fullName>
    </submittedName>
</protein>
<dbReference type="Proteomes" id="UP000199051">
    <property type="component" value="Unassembled WGS sequence"/>
</dbReference>
<feature type="domain" description="Beta-lactamase-related" evidence="1">
    <location>
        <begin position="16"/>
        <end position="328"/>
    </location>
</feature>
<evidence type="ECO:0000259" key="1">
    <source>
        <dbReference type="Pfam" id="PF00144"/>
    </source>
</evidence>
<organism evidence="3 4">
    <name type="scientific">Actinokineospora terrae</name>
    <dbReference type="NCBI Taxonomy" id="155974"/>
    <lineage>
        <taxon>Bacteria</taxon>
        <taxon>Bacillati</taxon>
        <taxon>Actinomycetota</taxon>
        <taxon>Actinomycetes</taxon>
        <taxon>Pseudonocardiales</taxon>
        <taxon>Pseudonocardiaceae</taxon>
        <taxon>Actinokineospora</taxon>
    </lineage>
</organism>
<proteinExistence type="predicted"/>